<evidence type="ECO:0000259" key="3">
    <source>
        <dbReference type="PROSITE" id="PS51061"/>
    </source>
</evidence>
<dbReference type="InterPro" id="IPR024771">
    <property type="entry name" value="SUZ"/>
</dbReference>
<feature type="compositionally biased region" description="Polar residues" evidence="2">
    <location>
        <begin position="131"/>
        <end position="146"/>
    </location>
</feature>
<dbReference type="PROSITE" id="PS51061">
    <property type="entry name" value="R3H"/>
    <property type="match status" value="1"/>
</dbReference>
<feature type="compositionally biased region" description="Polar residues" evidence="2">
    <location>
        <begin position="665"/>
        <end position="681"/>
    </location>
</feature>
<dbReference type="Gene3D" id="3.30.1370.50">
    <property type="entry name" value="R3H-like domain"/>
    <property type="match status" value="1"/>
</dbReference>
<dbReference type="InterPro" id="IPR001374">
    <property type="entry name" value="R3H_dom"/>
</dbReference>
<feature type="compositionally biased region" description="Polar residues" evidence="2">
    <location>
        <begin position="470"/>
        <end position="502"/>
    </location>
</feature>
<organism evidence="5 6">
    <name type="scientific">Zasmidium cellare</name>
    <name type="common">Wine cellar mold</name>
    <name type="synonym">Racodium cellare</name>
    <dbReference type="NCBI Taxonomy" id="395010"/>
    <lineage>
        <taxon>Eukaryota</taxon>
        <taxon>Fungi</taxon>
        <taxon>Dikarya</taxon>
        <taxon>Ascomycota</taxon>
        <taxon>Pezizomycotina</taxon>
        <taxon>Dothideomycetes</taxon>
        <taxon>Dothideomycetidae</taxon>
        <taxon>Mycosphaerellales</taxon>
        <taxon>Mycosphaerellaceae</taxon>
        <taxon>Zasmidium</taxon>
    </lineage>
</organism>
<dbReference type="EMBL" id="JAXOVC010000010">
    <property type="protein sequence ID" value="KAK4496186.1"/>
    <property type="molecule type" value="Genomic_DNA"/>
</dbReference>
<evidence type="ECO:0000313" key="5">
    <source>
        <dbReference type="EMBL" id="KAK4496186.1"/>
    </source>
</evidence>
<evidence type="ECO:0000256" key="2">
    <source>
        <dbReference type="SAM" id="MobiDB-lite"/>
    </source>
</evidence>
<feature type="compositionally biased region" description="Basic and acidic residues" evidence="2">
    <location>
        <begin position="400"/>
        <end position="421"/>
    </location>
</feature>
<dbReference type="Pfam" id="PF01424">
    <property type="entry name" value="R3H"/>
    <property type="match status" value="1"/>
</dbReference>
<feature type="compositionally biased region" description="Polar residues" evidence="2">
    <location>
        <begin position="28"/>
        <end position="41"/>
    </location>
</feature>
<feature type="region of interest" description="Disordered" evidence="2">
    <location>
        <begin position="833"/>
        <end position="857"/>
    </location>
</feature>
<sequence length="857" mass="91445">MVSTSPADAKKDKPSFAKIAAAGIKPPNAQQHAPTSPSNPNQKHDDDDALPSSPPPDGAPVVAPSTSQTAAGAGPRHKKLVQLASNDMKHTKEPVEMGPNGPEVRVQIVESVPQRPREPAPEGSLMPSSDDVGTQVSSSSGSNKPQSLDGKSDVASGTTFALDEKDSLRPDDSASVKAVDEEDMFSPPGSGVPGSRIGSDDGVRAFRDQLREISSMEPQRRGPPPIFGHTPQKGVLYVPPQGPGIGSVPSAHRAGPPVPEPVVDIAPDQKLLDALENPRDRVWVLKLEQDVIDFVKDPKESSLTLPQCHAFYRLLAHKMADYYMLGHLVDDTSAAVRLYKTPDCRIPPPLTGITQPSTAASTPPPSAQPMKILKRGAGGPAIANGSNMPSKSGSENGDSGDEKKKGPITREEREARYEAARLRIMGSAKPTESPETTKEKQESRPSSTTGKKNRKKARADSDDGFDPRSAYSNFYTPTYGSDGVTTPSYGYQGYSESGNNPFPSAYAPQGGSTMQQMQMQQGTSNANWNQQAYQHVDPTQAWAQGQSSGYDLSADFQRSMTFQNQMPAQSPTVGYNANFGPQYNYGGQQQGWSQQQQQPPQQQYQTQPQVTQPGYGYGSTYTPTAGQSQQDASYAFGQLPSQAFPGRPPSKTEHPLPGSYKSKHFNPQSQSFVPGQTNGSPFSPHAVPAGFHQGYGPQPPQRQNSTQSQGSAFGSPHHLNSPNMMQNRTPLTHPLPQPVYPRQPSPSLPLPPKPGSAQHRPNEHAPPIPPPATTLPPQQQPQHPQSLLAKWGAPASLPAKPPPSADSFDAMKFKQIQQQSFVGPAAANSARTGLPAFGTMPPGGGSQIVNGSGAKRG</sequence>
<name>A0ABR0E430_ZASCE</name>
<dbReference type="InterPro" id="IPR036867">
    <property type="entry name" value="R3H_dom_sf"/>
</dbReference>
<gene>
    <name evidence="5" type="ORF">PRZ48_012166</name>
</gene>
<feature type="region of interest" description="Disordered" evidence="2">
    <location>
        <begin position="565"/>
        <end position="811"/>
    </location>
</feature>
<evidence type="ECO:0000256" key="1">
    <source>
        <dbReference type="ARBA" id="ARBA00022553"/>
    </source>
</evidence>
<accession>A0ABR0E430</accession>
<feature type="domain" description="SUZ" evidence="4">
    <location>
        <begin position="345"/>
        <end position="429"/>
    </location>
</feature>
<feature type="compositionally biased region" description="Polar residues" evidence="2">
    <location>
        <begin position="384"/>
        <end position="397"/>
    </location>
</feature>
<reference evidence="5 6" key="1">
    <citation type="journal article" date="2023" name="G3 (Bethesda)">
        <title>A chromosome-level genome assembly of Zasmidium syzygii isolated from banana leaves.</title>
        <authorList>
            <person name="van Westerhoven A.C."/>
            <person name="Mehrabi R."/>
            <person name="Talebi R."/>
            <person name="Steentjes M.B.F."/>
            <person name="Corcolon B."/>
            <person name="Chong P.A."/>
            <person name="Kema G.H.J."/>
            <person name="Seidl M.F."/>
        </authorList>
    </citation>
    <scope>NUCLEOTIDE SEQUENCE [LARGE SCALE GENOMIC DNA]</scope>
    <source>
        <strain evidence="5 6">P124</strain>
    </source>
</reference>
<feature type="region of interest" description="Disordered" evidence="2">
    <location>
        <begin position="1"/>
        <end position="203"/>
    </location>
</feature>
<dbReference type="SUPFAM" id="SSF82708">
    <property type="entry name" value="R3H domain"/>
    <property type="match status" value="1"/>
</dbReference>
<evidence type="ECO:0000259" key="4">
    <source>
        <dbReference type="PROSITE" id="PS51673"/>
    </source>
</evidence>
<evidence type="ECO:0000313" key="6">
    <source>
        <dbReference type="Proteomes" id="UP001305779"/>
    </source>
</evidence>
<dbReference type="PROSITE" id="PS51673">
    <property type="entry name" value="SUZ"/>
    <property type="match status" value="1"/>
</dbReference>
<feature type="compositionally biased region" description="Basic and acidic residues" evidence="2">
    <location>
        <begin position="162"/>
        <end position="174"/>
    </location>
</feature>
<dbReference type="SMART" id="SM00393">
    <property type="entry name" value="R3H"/>
    <property type="match status" value="1"/>
</dbReference>
<feature type="compositionally biased region" description="Pro residues" evidence="2">
    <location>
        <begin position="764"/>
        <end position="774"/>
    </location>
</feature>
<feature type="compositionally biased region" description="Polar residues" evidence="2">
    <location>
        <begin position="565"/>
        <end position="575"/>
    </location>
</feature>
<feature type="compositionally biased region" description="Polar residues" evidence="2">
    <location>
        <begin position="701"/>
        <end position="730"/>
    </location>
</feature>
<feature type="compositionally biased region" description="Low complexity" evidence="2">
    <location>
        <begin position="580"/>
        <end position="614"/>
    </location>
</feature>
<dbReference type="InterPro" id="IPR051937">
    <property type="entry name" value="R3H_domain_containing"/>
</dbReference>
<dbReference type="CDD" id="cd02642">
    <property type="entry name" value="R3H_encore_like"/>
    <property type="match status" value="1"/>
</dbReference>
<keyword evidence="6" id="KW-1185">Reference proteome</keyword>
<protein>
    <recommendedName>
        <fullName evidence="7">R3H domain-containing protein 2</fullName>
    </recommendedName>
</protein>
<feature type="compositionally biased region" description="Pro residues" evidence="2">
    <location>
        <begin position="733"/>
        <end position="754"/>
    </location>
</feature>
<feature type="compositionally biased region" description="Low complexity" evidence="2">
    <location>
        <begin position="775"/>
        <end position="785"/>
    </location>
</feature>
<dbReference type="Pfam" id="PF12752">
    <property type="entry name" value="SUZ"/>
    <property type="match status" value="1"/>
</dbReference>
<feature type="region of interest" description="Disordered" evidence="2">
    <location>
        <begin position="345"/>
        <end position="512"/>
    </location>
</feature>
<comment type="caution">
    <text evidence="5">The sequence shown here is derived from an EMBL/GenBank/DDBJ whole genome shotgun (WGS) entry which is preliminary data.</text>
</comment>
<dbReference type="PANTHER" id="PTHR15672:SF8">
    <property type="entry name" value="PROTEIN ENCORE"/>
    <property type="match status" value="1"/>
</dbReference>
<proteinExistence type="predicted"/>
<feature type="domain" description="R3H" evidence="3">
    <location>
        <begin position="281"/>
        <end position="344"/>
    </location>
</feature>
<dbReference type="PANTHER" id="PTHR15672">
    <property type="entry name" value="CAMP-REGULATED PHOSPHOPROTEIN 21 RELATED R3H DOMAIN CONTAINING PROTEIN"/>
    <property type="match status" value="1"/>
</dbReference>
<dbReference type="Proteomes" id="UP001305779">
    <property type="component" value="Unassembled WGS sequence"/>
</dbReference>
<keyword evidence="1" id="KW-0597">Phosphoprotein</keyword>
<feature type="compositionally biased region" description="Polar residues" evidence="2">
    <location>
        <begin position="619"/>
        <end position="632"/>
    </location>
</feature>
<evidence type="ECO:0008006" key="7">
    <source>
        <dbReference type="Google" id="ProtNLM"/>
    </source>
</evidence>